<evidence type="ECO:0000313" key="1">
    <source>
        <dbReference type="EMBL" id="CAI2371029.1"/>
    </source>
</evidence>
<comment type="caution">
    <text evidence="1">The sequence shown here is derived from an EMBL/GenBank/DDBJ whole genome shotgun (WGS) entry which is preliminary data.</text>
</comment>
<protein>
    <submittedName>
        <fullName evidence="1">Uncharacterized protein</fullName>
    </submittedName>
</protein>
<dbReference type="EMBL" id="CAMPGE010012249">
    <property type="protein sequence ID" value="CAI2371029.1"/>
    <property type="molecule type" value="Genomic_DNA"/>
</dbReference>
<evidence type="ECO:0000313" key="2">
    <source>
        <dbReference type="Proteomes" id="UP001295684"/>
    </source>
</evidence>
<gene>
    <name evidence="1" type="ORF">ECRASSUSDP1_LOCUS12349</name>
</gene>
<proteinExistence type="predicted"/>
<accession>A0AAD1USZ1</accession>
<organism evidence="1 2">
    <name type="scientific">Euplotes crassus</name>
    <dbReference type="NCBI Taxonomy" id="5936"/>
    <lineage>
        <taxon>Eukaryota</taxon>
        <taxon>Sar</taxon>
        <taxon>Alveolata</taxon>
        <taxon>Ciliophora</taxon>
        <taxon>Intramacronucleata</taxon>
        <taxon>Spirotrichea</taxon>
        <taxon>Hypotrichia</taxon>
        <taxon>Euplotida</taxon>
        <taxon>Euplotidae</taxon>
        <taxon>Moneuplotes</taxon>
    </lineage>
</organism>
<dbReference type="Proteomes" id="UP001295684">
    <property type="component" value="Unassembled WGS sequence"/>
</dbReference>
<keyword evidence="2" id="KW-1185">Reference proteome</keyword>
<sequence>MESSKELIAKQAQESLLDEAQTRDTELNLNKKMARAINSKEARKVYYKHYNQRIWYMLKTGCYYEAYLYPNKSWALGVLSDAENGKNSISHYELTEIPFDHSTNLLSSNADFCSFNKPIEKGYIGNLSFWLNLNIRFYRDLTFKILSMTTLHFKIKKFSLNLRDIAKILISGRTLETICFFVCKFNLEVVTKPFLNDKDHFKLKTNLRKVEFDGFYIQNCSEDLSCSLFASTIMKNIASSFLPITLKEVTFTDSGFLFQRIKLQNQPPYEITGIYESDGEVTIKFLLSD</sequence>
<name>A0AAD1USZ1_EUPCR</name>
<reference evidence="1" key="1">
    <citation type="submission" date="2023-07" db="EMBL/GenBank/DDBJ databases">
        <authorList>
            <consortium name="AG Swart"/>
            <person name="Singh M."/>
            <person name="Singh A."/>
            <person name="Seah K."/>
            <person name="Emmerich C."/>
        </authorList>
    </citation>
    <scope>NUCLEOTIDE SEQUENCE</scope>
    <source>
        <strain evidence="1">DP1</strain>
    </source>
</reference>
<dbReference type="AlphaFoldDB" id="A0AAD1USZ1"/>